<evidence type="ECO:0000256" key="1">
    <source>
        <dbReference type="ARBA" id="ARBA00004141"/>
    </source>
</evidence>
<accession>A0A1Z4BY00</accession>
<dbReference type="InterPro" id="IPR050256">
    <property type="entry name" value="Glycosyltransferase_2"/>
</dbReference>
<keyword evidence="4 7" id="KW-0812">Transmembrane</keyword>
<dbReference type="Gene3D" id="3.90.550.10">
    <property type="entry name" value="Spore Coat Polysaccharide Biosynthesis Protein SpsA, Chain A"/>
    <property type="match status" value="1"/>
</dbReference>
<feature type="transmembrane region" description="Helical" evidence="7">
    <location>
        <begin position="265"/>
        <end position="289"/>
    </location>
</feature>
<sequence length="344" mass="38246">MKLSIVATLYHTAPYLNEFYARSSAVAQQQAGTDYEIILVNDGSPDNSLALAIALTETDPRLRVIDLARNFGHHKAMMTGLAQSQGDRVFLLDSDLEEEPEWLPSFAEQLNAEAADMVYGVQGQRKGTRWEQLTGSLFYKTFRAVTGLAQPDNIVTARLMTRRYVNALLSHQEREINIGGLWITTGFKQCHQTVRKHATSPTTYSFRRKLSHFVTAVVSFSNRPLTATLYAGTLLTSTALAYIAYLTFCASALNTPPTTTSTLIAALWLFSGLIIFFLGIQGIYIATIFTEVKQRPYTIIRHIYQQPPATDSQHSDLQAEAIAAVRQMDVSELKAMLAGRAVRD</sequence>
<keyword evidence="6 7" id="KW-0472">Membrane</keyword>
<keyword evidence="3 9" id="KW-0808">Transferase</keyword>
<evidence type="ECO:0000313" key="10">
    <source>
        <dbReference type="Proteomes" id="UP000197019"/>
    </source>
</evidence>
<dbReference type="EMBL" id="CP022129">
    <property type="protein sequence ID" value="ASF46141.1"/>
    <property type="molecule type" value="Genomic_DNA"/>
</dbReference>
<gene>
    <name evidence="9" type="ORF">CEK71_08620</name>
</gene>
<dbReference type="InterPro" id="IPR029044">
    <property type="entry name" value="Nucleotide-diphossugar_trans"/>
</dbReference>
<dbReference type="KEGG" id="mpsy:CEK71_08620"/>
<dbReference type="Proteomes" id="UP000197019">
    <property type="component" value="Chromosome"/>
</dbReference>
<evidence type="ECO:0000256" key="6">
    <source>
        <dbReference type="ARBA" id="ARBA00023136"/>
    </source>
</evidence>
<organism evidence="9 10">
    <name type="scientific">Methylovulum psychrotolerans</name>
    <dbReference type="NCBI Taxonomy" id="1704499"/>
    <lineage>
        <taxon>Bacteria</taxon>
        <taxon>Pseudomonadati</taxon>
        <taxon>Pseudomonadota</taxon>
        <taxon>Gammaproteobacteria</taxon>
        <taxon>Methylococcales</taxon>
        <taxon>Methylococcaceae</taxon>
        <taxon>Methylovulum</taxon>
    </lineage>
</organism>
<dbReference type="GO" id="GO:0005886">
    <property type="term" value="C:plasma membrane"/>
    <property type="evidence" value="ECO:0007669"/>
    <property type="project" value="TreeGrafter"/>
</dbReference>
<feature type="domain" description="Glycosyltransferase 2-like" evidence="8">
    <location>
        <begin position="4"/>
        <end position="166"/>
    </location>
</feature>
<evidence type="ECO:0000259" key="8">
    <source>
        <dbReference type="Pfam" id="PF00535"/>
    </source>
</evidence>
<dbReference type="AlphaFoldDB" id="A0A1Z4BY00"/>
<dbReference type="PANTHER" id="PTHR48090">
    <property type="entry name" value="UNDECAPRENYL-PHOSPHATE 4-DEOXY-4-FORMAMIDO-L-ARABINOSE TRANSFERASE-RELATED"/>
    <property type="match status" value="1"/>
</dbReference>
<dbReference type="OrthoDB" id="9811884at2"/>
<evidence type="ECO:0000256" key="4">
    <source>
        <dbReference type="ARBA" id="ARBA00022692"/>
    </source>
</evidence>
<dbReference type="SUPFAM" id="SSF53448">
    <property type="entry name" value="Nucleotide-diphospho-sugar transferases"/>
    <property type="match status" value="1"/>
</dbReference>
<evidence type="ECO:0000256" key="7">
    <source>
        <dbReference type="SAM" id="Phobius"/>
    </source>
</evidence>
<keyword evidence="5 7" id="KW-1133">Transmembrane helix</keyword>
<protein>
    <submittedName>
        <fullName evidence="9">Glycosyl transferase</fullName>
    </submittedName>
</protein>
<dbReference type="RefSeq" id="WP_088619015.1">
    <property type="nucleotide sequence ID" value="NZ_CP022129.1"/>
</dbReference>
<dbReference type="GO" id="GO:0016757">
    <property type="term" value="F:glycosyltransferase activity"/>
    <property type="evidence" value="ECO:0007669"/>
    <property type="project" value="UniProtKB-KW"/>
</dbReference>
<comment type="subcellular location">
    <subcellularLocation>
        <location evidence="1">Membrane</location>
        <topology evidence="1">Multi-pass membrane protein</topology>
    </subcellularLocation>
</comment>
<reference evidence="9 10" key="1">
    <citation type="submission" date="2017-06" db="EMBL/GenBank/DDBJ databases">
        <title>Genome Sequencing of the methanotroph Methylovulum psychrotolerants str. HV10-M2 isolated from a high-altitude environment.</title>
        <authorList>
            <person name="Mateos-Rivera A."/>
        </authorList>
    </citation>
    <scope>NUCLEOTIDE SEQUENCE [LARGE SCALE GENOMIC DNA]</scope>
    <source>
        <strain evidence="9 10">HV10_M2</strain>
    </source>
</reference>
<evidence type="ECO:0000313" key="9">
    <source>
        <dbReference type="EMBL" id="ASF46141.1"/>
    </source>
</evidence>
<keyword evidence="10" id="KW-1185">Reference proteome</keyword>
<dbReference type="PANTHER" id="PTHR48090:SF1">
    <property type="entry name" value="PROPHAGE BACTOPRENOL GLUCOSYL TRANSFERASE HOMOLOG"/>
    <property type="match status" value="1"/>
</dbReference>
<feature type="transmembrane region" description="Helical" evidence="7">
    <location>
        <begin position="229"/>
        <end position="253"/>
    </location>
</feature>
<dbReference type="CDD" id="cd04187">
    <property type="entry name" value="DPM1_like_bac"/>
    <property type="match status" value="1"/>
</dbReference>
<dbReference type="InterPro" id="IPR001173">
    <property type="entry name" value="Glyco_trans_2-like"/>
</dbReference>
<evidence type="ECO:0000256" key="3">
    <source>
        <dbReference type="ARBA" id="ARBA00022679"/>
    </source>
</evidence>
<proteinExistence type="predicted"/>
<evidence type="ECO:0000256" key="2">
    <source>
        <dbReference type="ARBA" id="ARBA00022676"/>
    </source>
</evidence>
<keyword evidence="2" id="KW-0328">Glycosyltransferase</keyword>
<evidence type="ECO:0000256" key="5">
    <source>
        <dbReference type="ARBA" id="ARBA00022989"/>
    </source>
</evidence>
<dbReference type="Pfam" id="PF00535">
    <property type="entry name" value="Glycos_transf_2"/>
    <property type="match status" value="1"/>
</dbReference>
<name>A0A1Z4BY00_9GAMM</name>